<dbReference type="eggNOG" id="KOG0583">
    <property type="taxonomic scope" value="Eukaryota"/>
</dbReference>
<feature type="non-terminal residue" evidence="3">
    <location>
        <position position="197"/>
    </location>
</feature>
<comment type="similarity">
    <text evidence="1">Belongs to the protein kinase superfamily. CAMK Ser/Thr protein kinase family. Tribbles subfamily.</text>
</comment>
<sequence length="197" mass="22680">KLYLLSPASYGDLHSYLRSKRRLKEIEARNLFRQAAQAVFDCHRHGVVLTDLKLRRFVFADPQRSKLRLESLEEAIVLDRSDSDDGVWRKHGYPAYVTPEVLLSRGARYSGRAADLWSLGIILYTLLVGRYPFQDSGPFGLFTKIIRGHFTVPDFVSSRARCLIRHLLRRDPCQRLEAGDILLHPWFSAVLRTAKVD</sequence>
<dbReference type="SMART" id="SM00220">
    <property type="entry name" value="S_TKc"/>
    <property type="match status" value="1"/>
</dbReference>
<dbReference type="KEGG" id="dpx:DAPPUDRAFT_25012"/>
<dbReference type="EMBL" id="GL732556">
    <property type="protein sequence ID" value="EFX78756.1"/>
    <property type="molecule type" value="Genomic_DNA"/>
</dbReference>
<dbReference type="GO" id="GO:0004672">
    <property type="term" value="F:protein kinase activity"/>
    <property type="evidence" value="ECO:0007669"/>
    <property type="project" value="InterPro"/>
</dbReference>
<dbReference type="InterPro" id="IPR000719">
    <property type="entry name" value="Prot_kinase_dom"/>
</dbReference>
<reference evidence="3 4" key="1">
    <citation type="journal article" date="2011" name="Science">
        <title>The ecoresponsive genome of Daphnia pulex.</title>
        <authorList>
            <person name="Colbourne J.K."/>
            <person name="Pfrender M.E."/>
            <person name="Gilbert D."/>
            <person name="Thomas W.K."/>
            <person name="Tucker A."/>
            <person name="Oakley T.H."/>
            <person name="Tokishita S."/>
            <person name="Aerts A."/>
            <person name="Arnold G.J."/>
            <person name="Basu M.K."/>
            <person name="Bauer D.J."/>
            <person name="Caceres C.E."/>
            <person name="Carmel L."/>
            <person name="Casola C."/>
            <person name="Choi J.H."/>
            <person name="Detter J.C."/>
            <person name="Dong Q."/>
            <person name="Dusheyko S."/>
            <person name="Eads B.D."/>
            <person name="Frohlich T."/>
            <person name="Geiler-Samerotte K.A."/>
            <person name="Gerlach D."/>
            <person name="Hatcher P."/>
            <person name="Jogdeo S."/>
            <person name="Krijgsveld J."/>
            <person name="Kriventseva E.V."/>
            <person name="Kultz D."/>
            <person name="Laforsch C."/>
            <person name="Lindquist E."/>
            <person name="Lopez J."/>
            <person name="Manak J.R."/>
            <person name="Muller J."/>
            <person name="Pangilinan J."/>
            <person name="Patwardhan R.P."/>
            <person name="Pitluck S."/>
            <person name="Pritham E.J."/>
            <person name="Rechtsteiner A."/>
            <person name="Rho M."/>
            <person name="Rogozin I.B."/>
            <person name="Sakarya O."/>
            <person name="Salamov A."/>
            <person name="Schaack S."/>
            <person name="Shapiro H."/>
            <person name="Shiga Y."/>
            <person name="Skalitzky C."/>
            <person name="Smith Z."/>
            <person name="Souvorov A."/>
            <person name="Sung W."/>
            <person name="Tang Z."/>
            <person name="Tsuchiya D."/>
            <person name="Tu H."/>
            <person name="Vos H."/>
            <person name="Wang M."/>
            <person name="Wolf Y.I."/>
            <person name="Yamagata H."/>
            <person name="Yamada T."/>
            <person name="Ye Y."/>
            <person name="Shaw J.R."/>
            <person name="Andrews J."/>
            <person name="Crease T.J."/>
            <person name="Tang H."/>
            <person name="Lucas S.M."/>
            <person name="Robertson H.M."/>
            <person name="Bork P."/>
            <person name="Koonin E.V."/>
            <person name="Zdobnov E.M."/>
            <person name="Grigoriev I.V."/>
            <person name="Lynch M."/>
            <person name="Boore J.L."/>
        </authorList>
    </citation>
    <scope>NUCLEOTIDE SEQUENCE [LARGE SCALE GENOMIC DNA]</scope>
</reference>
<feature type="non-terminal residue" evidence="3">
    <location>
        <position position="1"/>
    </location>
</feature>
<dbReference type="Pfam" id="PF00069">
    <property type="entry name" value="Pkinase"/>
    <property type="match status" value="1"/>
</dbReference>
<dbReference type="PANTHER" id="PTHR22961:SF13">
    <property type="entry name" value="TRIBBLES"/>
    <property type="match status" value="1"/>
</dbReference>
<protein>
    <recommendedName>
        <fullName evidence="2">Protein kinase domain-containing protein</fullName>
    </recommendedName>
</protein>
<gene>
    <name evidence="3" type="ORF">DAPPUDRAFT_25012</name>
</gene>
<dbReference type="InterPro" id="IPR011009">
    <property type="entry name" value="Kinase-like_dom_sf"/>
</dbReference>
<dbReference type="PhylomeDB" id="E9GP26"/>
<dbReference type="GO" id="GO:0005524">
    <property type="term" value="F:ATP binding"/>
    <property type="evidence" value="ECO:0007669"/>
    <property type="project" value="InterPro"/>
</dbReference>
<keyword evidence="4" id="KW-1185">Reference proteome</keyword>
<dbReference type="HOGENOM" id="CLU_000288_13_1_1"/>
<dbReference type="Gene3D" id="1.10.510.10">
    <property type="entry name" value="Transferase(Phosphotransferase) domain 1"/>
    <property type="match status" value="1"/>
</dbReference>
<dbReference type="FunFam" id="1.10.510.10:FF:000153">
    <property type="entry name" value="Tribbles homolog 2"/>
    <property type="match status" value="1"/>
</dbReference>
<dbReference type="PANTHER" id="PTHR22961">
    <property type="entry name" value="SER/THR PROTEIN KINASE-TRB"/>
    <property type="match status" value="1"/>
</dbReference>
<organism evidence="3 4">
    <name type="scientific">Daphnia pulex</name>
    <name type="common">Water flea</name>
    <dbReference type="NCBI Taxonomy" id="6669"/>
    <lineage>
        <taxon>Eukaryota</taxon>
        <taxon>Metazoa</taxon>
        <taxon>Ecdysozoa</taxon>
        <taxon>Arthropoda</taxon>
        <taxon>Crustacea</taxon>
        <taxon>Branchiopoda</taxon>
        <taxon>Diplostraca</taxon>
        <taxon>Cladocera</taxon>
        <taxon>Anomopoda</taxon>
        <taxon>Daphniidae</taxon>
        <taxon>Daphnia</taxon>
    </lineage>
</organism>
<evidence type="ECO:0000256" key="1">
    <source>
        <dbReference type="ARBA" id="ARBA00038180"/>
    </source>
</evidence>
<evidence type="ECO:0000313" key="4">
    <source>
        <dbReference type="Proteomes" id="UP000000305"/>
    </source>
</evidence>
<evidence type="ECO:0000259" key="2">
    <source>
        <dbReference type="PROSITE" id="PS50011"/>
    </source>
</evidence>
<dbReference type="AlphaFoldDB" id="E9GP26"/>
<feature type="domain" description="Protein kinase" evidence="2">
    <location>
        <begin position="1"/>
        <end position="187"/>
    </location>
</feature>
<proteinExistence type="inferred from homology"/>
<dbReference type="Proteomes" id="UP000000305">
    <property type="component" value="Unassembled WGS sequence"/>
</dbReference>
<dbReference type="SUPFAM" id="SSF56112">
    <property type="entry name" value="Protein kinase-like (PK-like)"/>
    <property type="match status" value="1"/>
</dbReference>
<dbReference type="OrthoDB" id="410920at2759"/>
<dbReference type="PROSITE" id="PS50011">
    <property type="entry name" value="PROTEIN_KINASE_DOM"/>
    <property type="match status" value="1"/>
</dbReference>
<dbReference type="InterPro" id="IPR024104">
    <property type="entry name" value="Tribbles/Ser_Thr_kinase_40"/>
</dbReference>
<accession>E9GP26</accession>
<dbReference type="STRING" id="6669.E9GP26"/>
<dbReference type="OMA" id="TYIHSIG"/>
<dbReference type="InParanoid" id="E9GP26"/>
<name>E9GP26_DAPPU</name>
<evidence type="ECO:0000313" key="3">
    <source>
        <dbReference type="EMBL" id="EFX78756.1"/>
    </source>
</evidence>